<dbReference type="PANTHER" id="PTHR44203:SF8">
    <property type="entry name" value="ETHYLENE-OVERPRODUCTION PROTEIN 1"/>
    <property type="match status" value="1"/>
</dbReference>
<proteinExistence type="predicted"/>
<sequence length="258" mass="28815">MQHNIFTTMRSLKMMDGCKGTQVYALNPSGTTTTGGGGGGGGAGSVGEKFLHHLHDHIRVNSIRSKSNQSSQASNFIIDNNSVLVEALATYGFPQTDLLEPQIELCLKSVDFVGTLADVYRGTVNSPQFEKSGMYLEQCATFRGLSDPKLFRRSLRLARQHAVDAHSKIVLSAWLRFERREDELIGLSVRNQSMIPVCALEVLRMMAMLDFLWDVRNVRPQRKIMICHFVLVMMRSGVLDITLPLFLDRSEQCCMVAS</sequence>
<evidence type="ECO:0000313" key="1">
    <source>
        <dbReference type="EMBL" id="MPA33969.1"/>
    </source>
</evidence>
<name>A0A5B6YQL8_DAVIN</name>
<dbReference type="AlphaFoldDB" id="A0A5B6YQL8"/>
<dbReference type="GO" id="GO:0010105">
    <property type="term" value="P:negative regulation of ethylene-activated signaling pathway"/>
    <property type="evidence" value="ECO:0007669"/>
    <property type="project" value="InterPro"/>
</dbReference>
<dbReference type="InterPro" id="IPR044631">
    <property type="entry name" value="ETO1-like"/>
</dbReference>
<dbReference type="PANTHER" id="PTHR44203">
    <property type="entry name" value="ETO1-RELATED"/>
    <property type="match status" value="1"/>
</dbReference>
<dbReference type="EMBL" id="GHES01003410">
    <property type="protein sequence ID" value="MPA33969.1"/>
    <property type="molecule type" value="Transcribed_RNA"/>
</dbReference>
<protein>
    <submittedName>
        <fullName evidence="1">Uncharacterized protein</fullName>
    </submittedName>
</protein>
<reference evidence="1" key="1">
    <citation type="submission" date="2019-08" db="EMBL/GenBank/DDBJ databases">
        <title>Reference gene set and small RNA set construction with multiple tissues from Davidia involucrata Baill.</title>
        <authorList>
            <person name="Yang H."/>
            <person name="Zhou C."/>
            <person name="Li G."/>
            <person name="Wang J."/>
            <person name="Gao P."/>
            <person name="Wang M."/>
            <person name="Wang R."/>
            <person name="Zhao Y."/>
        </authorList>
    </citation>
    <scope>NUCLEOTIDE SEQUENCE</scope>
    <source>
        <tissue evidence="1">Mixed with DoveR01_LX</tissue>
    </source>
</reference>
<accession>A0A5B6YQL8</accession>
<organism evidence="1">
    <name type="scientific">Davidia involucrata</name>
    <name type="common">Dove tree</name>
    <dbReference type="NCBI Taxonomy" id="16924"/>
    <lineage>
        <taxon>Eukaryota</taxon>
        <taxon>Viridiplantae</taxon>
        <taxon>Streptophyta</taxon>
        <taxon>Embryophyta</taxon>
        <taxon>Tracheophyta</taxon>
        <taxon>Spermatophyta</taxon>
        <taxon>Magnoliopsida</taxon>
        <taxon>eudicotyledons</taxon>
        <taxon>Gunneridae</taxon>
        <taxon>Pentapetalae</taxon>
        <taxon>asterids</taxon>
        <taxon>Cornales</taxon>
        <taxon>Nyssaceae</taxon>
        <taxon>Davidia</taxon>
    </lineage>
</organism>
<gene>
    <name evidence="1" type="ORF">Din_003410</name>
</gene>